<dbReference type="InterPro" id="IPR046671">
    <property type="entry name" value="DUF6541"/>
</dbReference>
<feature type="transmembrane region" description="Helical" evidence="1">
    <location>
        <begin position="330"/>
        <end position="348"/>
    </location>
</feature>
<accession>A0ABT6CTI2</accession>
<feature type="transmembrane region" description="Helical" evidence="1">
    <location>
        <begin position="482"/>
        <end position="501"/>
    </location>
</feature>
<keyword evidence="1" id="KW-1133">Transmembrane helix</keyword>
<protein>
    <submittedName>
        <fullName evidence="2">Uncharacterized protein</fullName>
    </submittedName>
</protein>
<reference evidence="2 3" key="1">
    <citation type="journal article" date="2023" name="Int. J. Syst. Evol. Microbiol.">
        <title>Arthrobacter vasquezii sp. nov., isolated from a soil sample from Union Glacier, Antarctica.</title>
        <authorList>
            <person name="Valenzuela-Ibaceta F."/>
            <person name="Carrasco V."/>
            <person name="Lagos-Moraga S."/>
            <person name="Dietz-Vargas C."/>
            <person name="Navarro C.A."/>
            <person name="Perez-Donoso J.M."/>
        </authorList>
    </citation>
    <scope>NUCLEOTIDE SEQUENCE [LARGE SCALE GENOMIC DNA]</scope>
    <source>
        <strain evidence="2 3">EH-1B-1</strain>
    </source>
</reference>
<feature type="transmembrane region" description="Helical" evidence="1">
    <location>
        <begin position="6"/>
        <end position="30"/>
    </location>
</feature>
<evidence type="ECO:0000256" key="1">
    <source>
        <dbReference type="SAM" id="Phobius"/>
    </source>
</evidence>
<feature type="transmembrane region" description="Helical" evidence="1">
    <location>
        <begin position="299"/>
        <end position="318"/>
    </location>
</feature>
<feature type="transmembrane region" description="Helical" evidence="1">
    <location>
        <begin position="442"/>
        <end position="461"/>
    </location>
</feature>
<feature type="transmembrane region" description="Helical" evidence="1">
    <location>
        <begin position="96"/>
        <end position="117"/>
    </location>
</feature>
<keyword evidence="3" id="KW-1185">Reference proteome</keyword>
<name>A0ABT6CTI2_9MICC</name>
<feature type="transmembrane region" description="Helical" evidence="1">
    <location>
        <begin position="65"/>
        <end position="84"/>
    </location>
</feature>
<feature type="transmembrane region" description="Helical" evidence="1">
    <location>
        <begin position="381"/>
        <end position="397"/>
    </location>
</feature>
<feature type="transmembrane region" description="Helical" evidence="1">
    <location>
        <begin position="274"/>
        <end position="293"/>
    </location>
</feature>
<keyword evidence="1" id="KW-0812">Transmembrane</keyword>
<evidence type="ECO:0000313" key="2">
    <source>
        <dbReference type="EMBL" id="MDF9277369.1"/>
    </source>
</evidence>
<evidence type="ECO:0000313" key="3">
    <source>
        <dbReference type="Proteomes" id="UP001220456"/>
    </source>
</evidence>
<dbReference type="RefSeq" id="WP_277357922.1">
    <property type="nucleotide sequence ID" value="NZ_JAROKN010000009.1"/>
</dbReference>
<proteinExistence type="predicted"/>
<comment type="caution">
    <text evidence="2">The sequence shown here is derived from an EMBL/GenBank/DDBJ whole genome shotgun (WGS) entry which is preliminary data.</text>
</comment>
<dbReference type="Pfam" id="PF20176">
    <property type="entry name" value="DUF6541"/>
    <property type="match status" value="1"/>
</dbReference>
<feature type="transmembrane region" description="Helical" evidence="1">
    <location>
        <begin position="246"/>
        <end position="267"/>
    </location>
</feature>
<keyword evidence="1" id="KW-0472">Membrane</keyword>
<feature type="transmembrane region" description="Helical" evidence="1">
    <location>
        <begin position="194"/>
        <end position="213"/>
    </location>
</feature>
<gene>
    <name evidence="2" type="ORF">P4U43_06125</name>
</gene>
<feature type="transmembrane region" description="Helical" evidence="1">
    <location>
        <begin position="220"/>
        <end position="240"/>
    </location>
</feature>
<organism evidence="2 3">
    <name type="scientific">Arthrobacter vasquezii</name>
    <dbReference type="NCBI Taxonomy" id="2977629"/>
    <lineage>
        <taxon>Bacteria</taxon>
        <taxon>Bacillati</taxon>
        <taxon>Actinomycetota</taxon>
        <taxon>Actinomycetes</taxon>
        <taxon>Micrococcales</taxon>
        <taxon>Micrococcaceae</taxon>
        <taxon>Arthrobacter</taxon>
    </lineage>
</organism>
<dbReference type="Proteomes" id="UP001220456">
    <property type="component" value="Unassembled WGS sequence"/>
</dbReference>
<feature type="transmembrane region" description="Helical" evidence="1">
    <location>
        <begin position="37"/>
        <end position="59"/>
    </location>
</feature>
<sequence>MPWWDALPSVFVAAALVLLPGGIFAACLGFKIDIATGLAPAFSVAMSGVAAVILSIMGVGWSPTTFGLTAIVMIILALLLRVVLRQPTQLRHQVQISRRSLLGGTLGLVLGSVASAYNLVRIFDNPDNIAQRYDNVFHLNAVRYVLEQGDASTLTLGRMLQPDAAVALYPAVWHGFAALVVQATGQDIPVSVNSLNIVLASLVWPLSLLLLARTIFGSRFLALVFTGLFSAGLPSFPLGLIDFGPLYPNIVSYAILPAALALVLAAVKAGSAPRFHPAVLALALLATAAGLLLAQPNGFVALMALSLPAVIWRWWCWLKRIGKERGPKSTWLPLLAAAAFAVVFGWIWESVLISYDTWLPFTRYASAIGQALTSAPHEREIPVAIAFCTAIGLAILVRRGRWPWLIGIYGVSVLLYVVAAAQPRGAVRIVFTGAWYQDPQRLAALLPLPTIIIAAYGAACLTRMIAERTASLGRLAPVKENWISALAWGLAAAVAVVIAVLSQRGPIDQMVLESRFNHTYEGNPTILSPDELQLLERLDRHVPEQAEIAVNPWNGGSLAFAFSGREVTQYHMSSEELGPELEVLANNLSTASTDSKACEIARDDNVQYVLDFGERYLLDREAAHKYPAFDGVDKQKATNYQLVDQEGSAKLYAITNCF</sequence>
<dbReference type="EMBL" id="JAROKN010000009">
    <property type="protein sequence ID" value="MDF9277369.1"/>
    <property type="molecule type" value="Genomic_DNA"/>
</dbReference>
<feature type="transmembrane region" description="Helical" evidence="1">
    <location>
        <begin position="404"/>
        <end position="422"/>
    </location>
</feature>